<dbReference type="PRINTS" id="PR01955">
    <property type="entry name" value="LANCFRANKIA"/>
</dbReference>
<dbReference type="Gene3D" id="1.50.10.10">
    <property type="match status" value="1"/>
</dbReference>
<reference evidence="3" key="1">
    <citation type="journal article" date="2019" name="Int. J. Syst. Evol. Microbiol.">
        <title>The Global Catalogue of Microorganisms (GCM) 10K type strain sequencing project: providing services to taxonomists for standard genome sequencing and annotation.</title>
        <authorList>
            <consortium name="The Broad Institute Genomics Platform"/>
            <consortium name="The Broad Institute Genome Sequencing Center for Infectious Disease"/>
            <person name="Wu L."/>
            <person name="Ma J."/>
        </authorList>
    </citation>
    <scope>NUCLEOTIDE SEQUENCE [LARGE SCALE GENOMIC DNA]</scope>
    <source>
        <strain evidence="3">CGMCC 4.7683</strain>
    </source>
</reference>
<dbReference type="EMBL" id="BNAY01000019">
    <property type="protein sequence ID" value="GHH38564.1"/>
    <property type="molecule type" value="Genomic_DNA"/>
</dbReference>
<dbReference type="SUPFAM" id="SSF158745">
    <property type="entry name" value="LanC-like"/>
    <property type="match status" value="1"/>
</dbReference>
<dbReference type="PRINTS" id="PR01950">
    <property type="entry name" value="LANCSUPER"/>
</dbReference>
<accession>A0ABQ3MBF7</accession>
<dbReference type="Pfam" id="PF05147">
    <property type="entry name" value="LANC_like"/>
    <property type="match status" value="1"/>
</dbReference>
<dbReference type="SMART" id="SM01260">
    <property type="entry name" value="LANC_like"/>
    <property type="match status" value="1"/>
</dbReference>
<dbReference type="CDD" id="cd04792">
    <property type="entry name" value="LanM-like"/>
    <property type="match status" value="1"/>
</dbReference>
<dbReference type="NCBIfam" id="TIGR03897">
    <property type="entry name" value="lanti_2_LanM"/>
    <property type="match status" value="1"/>
</dbReference>
<dbReference type="PIRSF" id="PIRSF037228">
    <property type="entry name" value="Lant_mod_RumM"/>
    <property type="match status" value="1"/>
</dbReference>
<dbReference type="InterPro" id="IPR012341">
    <property type="entry name" value="6hp_glycosidase-like_sf"/>
</dbReference>
<evidence type="ECO:0000313" key="3">
    <source>
        <dbReference type="Proteomes" id="UP000635387"/>
    </source>
</evidence>
<dbReference type="Proteomes" id="UP000635387">
    <property type="component" value="Unassembled WGS sequence"/>
</dbReference>
<organism evidence="2 3">
    <name type="scientific">Amycolatopsis oliviviridis</name>
    <dbReference type="NCBI Taxonomy" id="1471590"/>
    <lineage>
        <taxon>Bacteria</taxon>
        <taxon>Bacillati</taxon>
        <taxon>Actinomycetota</taxon>
        <taxon>Actinomycetes</taxon>
        <taxon>Pseudonocardiales</taxon>
        <taxon>Pseudonocardiaceae</taxon>
        <taxon>Amycolatopsis</taxon>
    </lineage>
</organism>
<keyword evidence="3" id="KW-1185">Reference proteome</keyword>
<gene>
    <name evidence="2" type="ORF">GCM10017790_84530</name>
</gene>
<dbReference type="InterPro" id="IPR017146">
    <property type="entry name" value="Lanti_2_LanM"/>
</dbReference>
<evidence type="ECO:0000259" key="1">
    <source>
        <dbReference type="Pfam" id="PF13575"/>
    </source>
</evidence>
<feature type="domain" description="Lantibiotic biosynthesis protein dehydration" evidence="1">
    <location>
        <begin position="79"/>
        <end position="456"/>
    </location>
</feature>
<sequence>MAVVESSGNSDQLASLPDLLSGDWPRERLAEAVIRTLVLELNVARVQEKLRGETPEERFRDFVNQLSDNHVQHAIWDEYPVLLRYCDDVLNNWFDSRLSFADHLTKDIRFLPELSADGLLAPVSKVVFGAGDSHRGGKTVAIVEFGNEKVVYKPRNVDMEQAWQHIVDWLARQRVTLDLVSPKVVPRGDHGWVEFITAESCTDPSEIKDFYHRIGAVLCLVYVLCGSDVHGENVIAHRGYPVMVDMEALFHGAQPESTDGHLVDPAARLVSEGVLAIGLLPTKLVVRLNGAARSFEASAIASAGEQMSLLPGAVPENSETDEMRFVHKHVPITPATENQPKLDGRLQDPTGYVDDVVAGFSATYRAILANKDDWLDADGLISMLESIPQRYIAKPTFVYGKLLFDSLHPDYLRDSIDRDRVLLMLSTIGTADHTWAPILASEIEDLRRGDIPYFETRPSSKDLIDSHGRVIKDYLSQSPADAVRERFRMLGEEDLSAQVQLTTRSFESLQIGSTATLPVMTDTLAPTAFEDEPLSRAMKKIASDLIDEALMDEGGIGWICLNFLDESFWQVGSSGIDLYSGASGIALMLEYAAEQSKSSRLAQAAEAARATIMREAVKVADNFADNAMIARSLRKHADPGLFGASGSLVYYLAHAGALSGDRTILETGYTALSALEANVRHDVVYDLIGGSAGAILAALALHEADPREAAIEVAEAAAAKLLSSAIPTGDGFAWPTPFGPQPLAGMAHGSSGIALALARLHAIRPQPGYLELIEGAIKHERGLFDEKTNNWPDLRSPEMGGGNGPLMAWCHGAPGIGLARIGLLAEPTLSELHADLQEDLRIAEATAAESIFHKDGRQLKPTGNDTLCHGTLGILSFLAMAAQHRGDTEELHRTQQAAQAIATRGMERDWLAGPVSARSLPGLMFGRAGIAWGLLTLRRPGQIPSVLLGEAPKKAHSRQHGRPSR</sequence>
<evidence type="ECO:0000313" key="2">
    <source>
        <dbReference type="EMBL" id="GHH38564.1"/>
    </source>
</evidence>
<protein>
    <recommendedName>
        <fullName evidence="1">Lantibiotic biosynthesis protein dehydration domain-containing protein</fullName>
    </recommendedName>
</protein>
<proteinExistence type="predicted"/>
<dbReference type="Pfam" id="PF13575">
    <property type="entry name" value="DUF4135"/>
    <property type="match status" value="1"/>
</dbReference>
<dbReference type="PANTHER" id="PTHR12736">
    <property type="entry name" value="LANC-LIKE PROTEIN"/>
    <property type="match status" value="1"/>
</dbReference>
<dbReference type="InterPro" id="IPR025410">
    <property type="entry name" value="Lant_dehyd"/>
</dbReference>
<dbReference type="InterPro" id="IPR007822">
    <property type="entry name" value="LANC-like"/>
</dbReference>
<comment type="caution">
    <text evidence="2">The sequence shown here is derived from an EMBL/GenBank/DDBJ whole genome shotgun (WGS) entry which is preliminary data.</text>
</comment>
<name>A0ABQ3MBF7_9PSEU</name>
<dbReference type="PANTHER" id="PTHR12736:SF7">
    <property type="entry name" value="LANC-LIKE PROTEIN 3"/>
    <property type="match status" value="1"/>
</dbReference>